<evidence type="ECO:0000313" key="5">
    <source>
        <dbReference type="Proteomes" id="UP000054166"/>
    </source>
</evidence>
<dbReference type="OrthoDB" id="6105938at2759"/>
<dbReference type="Proteomes" id="UP000054166">
    <property type="component" value="Unassembled WGS sequence"/>
</dbReference>
<feature type="compositionally biased region" description="Low complexity" evidence="2">
    <location>
        <begin position="478"/>
        <end position="495"/>
    </location>
</feature>
<keyword evidence="5" id="KW-1185">Reference proteome</keyword>
<dbReference type="AlphaFoldDB" id="A0A0C3FNF2"/>
<feature type="compositionally biased region" description="Polar residues" evidence="2">
    <location>
        <begin position="430"/>
        <end position="472"/>
    </location>
</feature>
<reference evidence="5" key="2">
    <citation type="submission" date="2015-01" db="EMBL/GenBank/DDBJ databases">
        <title>Evolutionary Origins and Diversification of the Mycorrhizal Mutualists.</title>
        <authorList>
            <consortium name="DOE Joint Genome Institute"/>
            <consortium name="Mycorrhizal Genomics Consortium"/>
            <person name="Kohler A."/>
            <person name="Kuo A."/>
            <person name="Nagy L.G."/>
            <person name="Floudas D."/>
            <person name="Copeland A."/>
            <person name="Barry K.W."/>
            <person name="Cichocki N."/>
            <person name="Veneault-Fourrey C."/>
            <person name="LaButti K."/>
            <person name="Lindquist E.A."/>
            <person name="Lipzen A."/>
            <person name="Lundell T."/>
            <person name="Morin E."/>
            <person name="Murat C."/>
            <person name="Riley R."/>
            <person name="Ohm R."/>
            <person name="Sun H."/>
            <person name="Tunlid A."/>
            <person name="Henrissat B."/>
            <person name="Grigoriev I.V."/>
            <person name="Hibbett D.S."/>
            <person name="Martin F."/>
        </authorList>
    </citation>
    <scope>NUCLEOTIDE SEQUENCE [LARGE SCALE GENOMIC DNA]</scope>
    <source>
        <strain evidence="5">F 1598</strain>
    </source>
</reference>
<accession>A0A0C3FNF2</accession>
<protein>
    <recommendedName>
        <fullName evidence="6">RING-type domain-containing protein</fullName>
    </recommendedName>
</protein>
<sequence>MRACVLSWVCSLFHTTLSILNDRGQYSCIDSLSKPICPLCRTGFEGGDIRRLHIDRGQSPSRDAYRYQTDITRIVKQGAPASKLRALIDECHIWLKSQPHDQHEDLRVSFLLLYNLTETQRKLATETEAAQGLRVECETLRTQIDTDRDAAEQKYAELERSCADEKETALAVERSLRDHYEKLNGEWQRQYDTVAATCKQLAEELKRAKYPYGSLSEVPRSIDMSYFYSASNMDTSGASEQPMNVDVYGDAKLRKLANEDMFHLSPLPVNIPPLPSAIQGFSALAEDDDAKDKDTRANSMSYGQKSVVYEHSLPRASIQPIPIPNKSHVPRVSSGLTITVPETLDLWGSGTPLSFPHGYDVPMGSCSISPVASTEQSIRGRPTPSQCSEIRTGGPSPNRSYHHDGQCEHERERSPIDQREHRRVQLHDLLNSQRSSSLPANSHLQSILSSETRPSASRSYSLHSVSQTTVPTNPSPAPTLSTSVKSSPSPVPSQSHGGHHTTNPIRTAPLISHASSAAIQLERDRLRAEKERESSRERERDCRQQEFSSGSLRDTTNAHAHAHHWMGNSASGKVKMQVYT</sequence>
<reference evidence="4 5" key="1">
    <citation type="submission" date="2014-04" db="EMBL/GenBank/DDBJ databases">
        <authorList>
            <consortium name="DOE Joint Genome Institute"/>
            <person name="Kuo A."/>
            <person name="Tarkka M."/>
            <person name="Buscot F."/>
            <person name="Kohler A."/>
            <person name="Nagy L.G."/>
            <person name="Floudas D."/>
            <person name="Copeland A."/>
            <person name="Barry K.W."/>
            <person name="Cichocki N."/>
            <person name="Veneault-Fourrey C."/>
            <person name="LaButti K."/>
            <person name="Lindquist E.A."/>
            <person name="Lipzen A."/>
            <person name="Lundell T."/>
            <person name="Morin E."/>
            <person name="Murat C."/>
            <person name="Sun H."/>
            <person name="Tunlid A."/>
            <person name="Henrissat B."/>
            <person name="Grigoriev I.V."/>
            <person name="Hibbett D.S."/>
            <person name="Martin F."/>
            <person name="Nordberg H.P."/>
            <person name="Cantor M.N."/>
            <person name="Hua S.X."/>
        </authorList>
    </citation>
    <scope>NUCLEOTIDE SEQUENCE [LARGE SCALE GENOMIC DNA]</scope>
    <source>
        <strain evidence="4 5">F 1598</strain>
    </source>
</reference>
<feature type="compositionally biased region" description="Basic and acidic residues" evidence="2">
    <location>
        <begin position="401"/>
        <end position="426"/>
    </location>
</feature>
<evidence type="ECO:0000313" key="4">
    <source>
        <dbReference type="EMBL" id="KIM81259.1"/>
    </source>
</evidence>
<feature type="region of interest" description="Disordered" evidence="2">
    <location>
        <begin position="370"/>
        <end position="511"/>
    </location>
</feature>
<feature type="region of interest" description="Disordered" evidence="2">
    <location>
        <begin position="525"/>
        <end position="554"/>
    </location>
</feature>
<evidence type="ECO:0000256" key="3">
    <source>
        <dbReference type="SAM" id="SignalP"/>
    </source>
</evidence>
<gene>
    <name evidence="4" type="ORF">PILCRDRAFT_506117</name>
</gene>
<dbReference type="InParanoid" id="A0A0C3FNF2"/>
<dbReference type="EMBL" id="KN833000">
    <property type="protein sequence ID" value="KIM81259.1"/>
    <property type="molecule type" value="Genomic_DNA"/>
</dbReference>
<feature type="compositionally biased region" description="Polar residues" evidence="2">
    <location>
        <begin position="370"/>
        <end position="399"/>
    </location>
</feature>
<evidence type="ECO:0000256" key="2">
    <source>
        <dbReference type="SAM" id="MobiDB-lite"/>
    </source>
</evidence>
<feature type="chain" id="PRO_5002164436" description="RING-type domain-containing protein" evidence="3">
    <location>
        <begin position="19"/>
        <end position="580"/>
    </location>
</feature>
<proteinExistence type="predicted"/>
<evidence type="ECO:0008006" key="6">
    <source>
        <dbReference type="Google" id="ProtNLM"/>
    </source>
</evidence>
<name>A0A0C3FNF2_PILCF</name>
<feature type="signal peptide" evidence="3">
    <location>
        <begin position="1"/>
        <end position="18"/>
    </location>
</feature>
<dbReference type="HOGENOM" id="CLU_452736_0_0_1"/>
<evidence type="ECO:0000256" key="1">
    <source>
        <dbReference type="SAM" id="Coils"/>
    </source>
</evidence>
<feature type="coiled-coil region" evidence="1">
    <location>
        <begin position="141"/>
        <end position="168"/>
    </location>
</feature>
<keyword evidence="3" id="KW-0732">Signal</keyword>
<feature type="compositionally biased region" description="Basic and acidic residues" evidence="2">
    <location>
        <begin position="525"/>
        <end position="544"/>
    </location>
</feature>
<dbReference type="STRING" id="765440.A0A0C3FNF2"/>
<organism evidence="4 5">
    <name type="scientific">Piloderma croceum (strain F 1598)</name>
    <dbReference type="NCBI Taxonomy" id="765440"/>
    <lineage>
        <taxon>Eukaryota</taxon>
        <taxon>Fungi</taxon>
        <taxon>Dikarya</taxon>
        <taxon>Basidiomycota</taxon>
        <taxon>Agaricomycotina</taxon>
        <taxon>Agaricomycetes</taxon>
        <taxon>Agaricomycetidae</taxon>
        <taxon>Atheliales</taxon>
        <taxon>Atheliaceae</taxon>
        <taxon>Piloderma</taxon>
    </lineage>
</organism>
<keyword evidence="1" id="KW-0175">Coiled coil</keyword>